<organism evidence="1 2">
    <name type="scientific">Entomophthora muscae</name>
    <dbReference type="NCBI Taxonomy" id="34485"/>
    <lineage>
        <taxon>Eukaryota</taxon>
        <taxon>Fungi</taxon>
        <taxon>Fungi incertae sedis</taxon>
        <taxon>Zoopagomycota</taxon>
        <taxon>Entomophthoromycotina</taxon>
        <taxon>Entomophthoromycetes</taxon>
        <taxon>Entomophthorales</taxon>
        <taxon>Entomophthoraceae</taxon>
        <taxon>Entomophthora</taxon>
    </lineage>
</organism>
<dbReference type="Proteomes" id="UP001165960">
    <property type="component" value="Unassembled WGS sequence"/>
</dbReference>
<accession>A0ACC2UJJ3</accession>
<evidence type="ECO:0000313" key="1">
    <source>
        <dbReference type="EMBL" id="KAJ9086937.1"/>
    </source>
</evidence>
<name>A0ACC2UJJ3_9FUNG</name>
<gene>
    <name evidence="1" type="ORF">DSO57_1038397</name>
</gene>
<proteinExistence type="predicted"/>
<dbReference type="EMBL" id="QTSX02000482">
    <property type="protein sequence ID" value="KAJ9086937.1"/>
    <property type="molecule type" value="Genomic_DNA"/>
</dbReference>
<reference evidence="1" key="1">
    <citation type="submission" date="2022-04" db="EMBL/GenBank/DDBJ databases">
        <title>Genome of the entomopathogenic fungus Entomophthora muscae.</title>
        <authorList>
            <person name="Elya C."/>
            <person name="Lovett B.R."/>
            <person name="Lee E."/>
            <person name="Macias A.M."/>
            <person name="Hajek A.E."/>
            <person name="De Bivort B.L."/>
            <person name="Kasson M.T."/>
            <person name="De Fine Licht H.H."/>
            <person name="Stajich J.E."/>
        </authorList>
    </citation>
    <scope>NUCLEOTIDE SEQUENCE</scope>
    <source>
        <strain evidence="1">Berkeley</strain>
    </source>
</reference>
<evidence type="ECO:0000313" key="2">
    <source>
        <dbReference type="Proteomes" id="UP001165960"/>
    </source>
</evidence>
<protein>
    <submittedName>
        <fullName evidence="1">Uncharacterized protein</fullName>
    </submittedName>
</protein>
<sequence>MERSALYSVWIENHQQTRSGGNRDTFHNRRKQTPSPDQVGFDTVINEVKPYLGEKLNQGVLDDSRAVVGQEWALVVLALNKGMFSIPISSNSSHNNSTVLVGFLPGSPDGASTSLHGQIIKSTGIIYGKCNILGIVTVSSKLLE</sequence>
<keyword evidence="2" id="KW-1185">Reference proteome</keyword>
<comment type="caution">
    <text evidence="1">The sequence shown here is derived from an EMBL/GenBank/DDBJ whole genome shotgun (WGS) entry which is preliminary data.</text>
</comment>